<comment type="caution">
    <text evidence="1">The sequence shown here is derived from an EMBL/GenBank/DDBJ whole genome shotgun (WGS) entry which is preliminary data.</text>
</comment>
<dbReference type="EMBL" id="BAABUK010000003">
    <property type="protein sequence ID" value="GAA5807790.1"/>
    <property type="molecule type" value="Genomic_DNA"/>
</dbReference>
<evidence type="ECO:0000313" key="2">
    <source>
        <dbReference type="Proteomes" id="UP001473302"/>
    </source>
</evidence>
<gene>
    <name evidence="1" type="ORF">MFLAVUS_001169</name>
</gene>
<keyword evidence="2" id="KW-1185">Reference proteome</keyword>
<name>A0ABP9YLR4_9FUNG</name>
<sequence>MKIVVKIMKLFVKITNNGERLDWLKEEMSEAEFMTRFITPLINLTLKPYGTDMIFKPGEQKLLLAKDYENSALTEDDTRSPGSNIDGIIKNINSDVPIALVEVSG</sequence>
<reference evidence="1 2" key="1">
    <citation type="submission" date="2024-04" db="EMBL/GenBank/DDBJ databases">
        <title>genome sequences of Mucor flavus KT1a and Helicostylum pulchrum KT1b strains isolated from the surface of a dry-aged beef.</title>
        <authorList>
            <person name="Toyotome T."/>
            <person name="Hosono M."/>
            <person name="Torimaru M."/>
            <person name="Fukuda K."/>
            <person name="Mikami N."/>
        </authorList>
    </citation>
    <scope>NUCLEOTIDE SEQUENCE [LARGE SCALE GENOMIC DNA]</scope>
    <source>
        <strain evidence="1 2">KT1a</strain>
    </source>
</reference>
<protein>
    <submittedName>
        <fullName evidence="1">Uncharacterized protein</fullName>
    </submittedName>
</protein>
<evidence type="ECO:0000313" key="1">
    <source>
        <dbReference type="EMBL" id="GAA5807790.1"/>
    </source>
</evidence>
<dbReference type="Proteomes" id="UP001473302">
    <property type="component" value="Unassembled WGS sequence"/>
</dbReference>
<accession>A0ABP9YLR4</accession>
<proteinExistence type="predicted"/>
<organism evidence="1 2">
    <name type="scientific">Mucor flavus</name>
    <dbReference type="NCBI Taxonomy" id="439312"/>
    <lineage>
        <taxon>Eukaryota</taxon>
        <taxon>Fungi</taxon>
        <taxon>Fungi incertae sedis</taxon>
        <taxon>Mucoromycota</taxon>
        <taxon>Mucoromycotina</taxon>
        <taxon>Mucoromycetes</taxon>
        <taxon>Mucorales</taxon>
        <taxon>Mucorineae</taxon>
        <taxon>Mucoraceae</taxon>
        <taxon>Mucor</taxon>
    </lineage>
</organism>